<dbReference type="CDD" id="cd11297">
    <property type="entry name" value="PIN_LabA-like_N_1"/>
    <property type="match status" value="1"/>
</dbReference>
<reference evidence="2" key="1">
    <citation type="journal article" date="2014" name="Front. Microbiol.">
        <title>High frequency of phylogenetically diverse reductive dehalogenase-homologous genes in deep subseafloor sedimentary metagenomes.</title>
        <authorList>
            <person name="Kawai M."/>
            <person name="Futagami T."/>
            <person name="Toyoda A."/>
            <person name="Takaki Y."/>
            <person name="Nishi S."/>
            <person name="Hori S."/>
            <person name="Arai W."/>
            <person name="Tsubouchi T."/>
            <person name="Morono Y."/>
            <person name="Uchiyama I."/>
            <person name="Ito T."/>
            <person name="Fujiyama A."/>
            <person name="Inagaki F."/>
            <person name="Takami H."/>
        </authorList>
    </citation>
    <scope>NUCLEOTIDE SEQUENCE</scope>
    <source>
        <strain evidence="2">Expedition CK06-06</strain>
    </source>
</reference>
<feature type="non-terminal residue" evidence="2">
    <location>
        <position position="1"/>
    </location>
</feature>
<dbReference type="PANTHER" id="PTHR35811">
    <property type="entry name" value="SLR1870 PROTEIN"/>
    <property type="match status" value="1"/>
</dbReference>
<accession>X1K006</accession>
<evidence type="ECO:0000313" key="2">
    <source>
        <dbReference type="EMBL" id="GAI00357.1"/>
    </source>
</evidence>
<dbReference type="GO" id="GO:0004540">
    <property type="term" value="F:RNA nuclease activity"/>
    <property type="evidence" value="ECO:0007669"/>
    <property type="project" value="InterPro"/>
</dbReference>
<sequence>NSVNSYKMDEQSKQERFAVLIDGDNAQASLLPQILAEISKFGLITVKRIYGDWTTTSMNSWKKVLHKYAIQPIQQFRYTVGKNATDSAMIIDAMDLLHSNDVDGFCIVSSDSDYTRLATRIREEGLFVIGVG</sequence>
<dbReference type="PANTHER" id="PTHR35811:SF1">
    <property type="entry name" value="HTH OST-TYPE DOMAIN-CONTAINING PROTEIN"/>
    <property type="match status" value="1"/>
</dbReference>
<dbReference type="Pfam" id="PF01936">
    <property type="entry name" value="NYN"/>
    <property type="match status" value="1"/>
</dbReference>
<feature type="non-terminal residue" evidence="2">
    <location>
        <position position="132"/>
    </location>
</feature>
<evidence type="ECO:0000259" key="1">
    <source>
        <dbReference type="Pfam" id="PF01936"/>
    </source>
</evidence>
<dbReference type="Gene3D" id="3.40.50.1010">
    <property type="entry name" value="5'-nuclease"/>
    <property type="match status" value="1"/>
</dbReference>
<protein>
    <recommendedName>
        <fullName evidence="1">NYN domain-containing protein</fullName>
    </recommendedName>
</protein>
<proteinExistence type="predicted"/>
<gene>
    <name evidence="2" type="ORF">S03H2_69821</name>
</gene>
<feature type="domain" description="NYN" evidence="1">
    <location>
        <begin position="16"/>
        <end position="132"/>
    </location>
</feature>
<dbReference type="AlphaFoldDB" id="X1K006"/>
<dbReference type="EMBL" id="BARU01046227">
    <property type="protein sequence ID" value="GAI00357.1"/>
    <property type="molecule type" value="Genomic_DNA"/>
</dbReference>
<organism evidence="2">
    <name type="scientific">marine sediment metagenome</name>
    <dbReference type="NCBI Taxonomy" id="412755"/>
    <lineage>
        <taxon>unclassified sequences</taxon>
        <taxon>metagenomes</taxon>
        <taxon>ecological metagenomes</taxon>
    </lineage>
</organism>
<name>X1K006_9ZZZZ</name>
<comment type="caution">
    <text evidence="2">The sequence shown here is derived from an EMBL/GenBank/DDBJ whole genome shotgun (WGS) entry which is preliminary data.</text>
</comment>
<dbReference type="InterPro" id="IPR021139">
    <property type="entry name" value="NYN"/>
</dbReference>